<dbReference type="PANTHER" id="PTHR37310">
    <property type="entry name" value="CYTOPLASMIC PROTEIN-RELATED"/>
    <property type="match status" value="1"/>
</dbReference>
<name>A0A7G5DW20_9PSED</name>
<dbReference type="AlphaFoldDB" id="A0A7G5DW20"/>
<sequence length="109" mass="12106">MRDQYSYLDRITAYSSCANSCEYCSATCLADKNAEHSRCIELCRDCAELCRLTATLMLRHSDYAVVASQLCRVACLACAEECALYADLHCQECARTCQVCAAEPLVKRA</sequence>
<proteinExistence type="predicted"/>
<dbReference type="Proteomes" id="UP000515276">
    <property type="component" value="Chromosome"/>
</dbReference>
<dbReference type="Gene3D" id="1.20.1270.360">
    <property type="match status" value="1"/>
</dbReference>
<evidence type="ECO:0000313" key="2">
    <source>
        <dbReference type="Proteomes" id="UP000515276"/>
    </source>
</evidence>
<dbReference type="Pfam" id="PF03860">
    <property type="entry name" value="Csp"/>
    <property type="match status" value="1"/>
</dbReference>
<organism evidence="1 2">
    <name type="scientific">Pseudomonas berkeleyensis</name>
    <dbReference type="NCBI Taxonomy" id="2726956"/>
    <lineage>
        <taxon>Bacteria</taxon>
        <taxon>Pseudomonadati</taxon>
        <taxon>Pseudomonadota</taxon>
        <taxon>Gammaproteobacteria</taxon>
        <taxon>Pseudomonadales</taxon>
        <taxon>Pseudomonadaceae</taxon>
        <taxon>Pseudomonas</taxon>
    </lineage>
</organism>
<dbReference type="InterPro" id="IPR005560">
    <property type="entry name" value="Csp_YhjQ"/>
</dbReference>
<dbReference type="PANTHER" id="PTHR37310:SF1">
    <property type="entry name" value="CYTOPLASMIC PROTEIN"/>
    <property type="match status" value="1"/>
</dbReference>
<dbReference type="RefSeq" id="WP_182371546.1">
    <property type="nucleotide sequence ID" value="NZ_CP059139.1"/>
</dbReference>
<accession>A0A7G5DW20</accession>
<evidence type="ECO:0000313" key="1">
    <source>
        <dbReference type="EMBL" id="QMV65945.1"/>
    </source>
</evidence>
<dbReference type="InterPro" id="IPR044543">
    <property type="entry name" value="YHJQ-like"/>
</dbReference>
<keyword evidence="2" id="KW-1185">Reference proteome</keyword>
<dbReference type="EMBL" id="CP059139">
    <property type="protein sequence ID" value="QMV65945.1"/>
    <property type="molecule type" value="Genomic_DNA"/>
</dbReference>
<gene>
    <name evidence="1" type="ORF">HS968_13140</name>
</gene>
<reference evidence="1 2" key="1">
    <citation type="journal article" date="2020" name="G3 (Bethesda)">
        <title>CeMbio - The Caenorhabditis elegans Microbiome Resource.</title>
        <authorList>
            <person name="Dirksen P."/>
            <person name="Assie A."/>
            <person name="Zimmermann J."/>
            <person name="Zhang F."/>
            <person name="Tietje A.M."/>
            <person name="Marsh S.A."/>
            <person name="Felix M.A."/>
            <person name="Shapira M."/>
            <person name="Kaleta C."/>
            <person name="Schulenburg H."/>
            <person name="Samuel B."/>
        </authorList>
    </citation>
    <scope>NUCLEOTIDE SEQUENCE [LARGE SCALE GENOMIC DNA]</scope>
    <source>
        <strain evidence="1 2">MSPm1</strain>
    </source>
</reference>
<dbReference type="CDD" id="cd08026">
    <property type="entry name" value="DUF326"/>
    <property type="match status" value="1"/>
</dbReference>
<protein>
    <submittedName>
        <fullName evidence="1">Four-helix bundle copper-binding protein</fullName>
    </submittedName>
</protein>